<dbReference type="PANTHER" id="PTHR46623:SF6">
    <property type="entry name" value="ALPHA_BETA-HYDROLASES SUPERFAMILY PROTEIN"/>
    <property type="match status" value="1"/>
</dbReference>
<name>A0A437QU40_9PROT</name>
<dbReference type="EMBL" id="SADE01000001">
    <property type="protein sequence ID" value="RVU37946.1"/>
    <property type="molecule type" value="Genomic_DNA"/>
</dbReference>
<evidence type="ECO:0000313" key="3">
    <source>
        <dbReference type="Proteomes" id="UP000287447"/>
    </source>
</evidence>
<reference evidence="3" key="1">
    <citation type="submission" date="2019-01" db="EMBL/GenBank/DDBJ databases">
        <title>Gri0909 isolated from a small marine red alga.</title>
        <authorList>
            <person name="Kim J."/>
            <person name="Jeong S.E."/>
            <person name="Jeon C.O."/>
        </authorList>
    </citation>
    <scope>NUCLEOTIDE SEQUENCE [LARGE SCALE GENOMIC DNA]</scope>
    <source>
        <strain evidence="3">Gri0909</strain>
    </source>
</reference>
<protein>
    <submittedName>
        <fullName evidence="2">Dienelactone hydrolase family protein</fullName>
    </submittedName>
</protein>
<dbReference type="InterPro" id="IPR051049">
    <property type="entry name" value="Dienelactone_hydrolase-like"/>
</dbReference>
<dbReference type="OrthoDB" id="9771666at2"/>
<accession>A0A437QU40</accession>
<dbReference type="PANTHER" id="PTHR46623">
    <property type="entry name" value="CARBOXYMETHYLENEBUTENOLIDASE-RELATED"/>
    <property type="match status" value="1"/>
</dbReference>
<dbReference type="GO" id="GO:0016787">
    <property type="term" value="F:hydrolase activity"/>
    <property type="evidence" value="ECO:0007669"/>
    <property type="project" value="UniProtKB-KW"/>
</dbReference>
<feature type="domain" description="Dienelactone hydrolase" evidence="1">
    <location>
        <begin position="15"/>
        <end position="219"/>
    </location>
</feature>
<keyword evidence="3" id="KW-1185">Reference proteome</keyword>
<dbReference type="SUPFAM" id="SSF53474">
    <property type="entry name" value="alpha/beta-Hydrolases"/>
    <property type="match status" value="1"/>
</dbReference>
<sequence>MGQFITLKASDGHEFAAYKADANGVSQGGLVVVQEIFGVNEHIRSVCDRFAEKGFNCIAPALFDRIERNVELGYSADDVARGRALKTASLDAPALLDVTAAMETLPPGGKGIVGYCWGGYISWIAATSLDGLDAAVCYYGGGIHTKAKETPKCPTMLHFGERDAHITPEHVQAIRENHPDLPIMMYDADHGFNCDMRGSYDKASATLALDRTVDFFKQNF</sequence>
<dbReference type="Proteomes" id="UP000287447">
    <property type="component" value="Unassembled WGS sequence"/>
</dbReference>
<evidence type="ECO:0000313" key="2">
    <source>
        <dbReference type="EMBL" id="RVU37946.1"/>
    </source>
</evidence>
<dbReference type="AlphaFoldDB" id="A0A437QU40"/>
<keyword evidence="2" id="KW-0378">Hydrolase</keyword>
<gene>
    <name evidence="2" type="ORF">EOI86_01170</name>
</gene>
<dbReference type="InterPro" id="IPR029058">
    <property type="entry name" value="AB_hydrolase_fold"/>
</dbReference>
<proteinExistence type="predicted"/>
<dbReference type="Pfam" id="PF01738">
    <property type="entry name" value="DLH"/>
    <property type="match status" value="1"/>
</dbReference>
<dbReference type="InterPro" id="IPR002925">
    <property type="entry name" value="Dienelactn_hydro"/>
</dbReference>
<organism evidence="2 3">
    <name type="scientific">Hwanghaeella grinnelliae</name>
    <dbReference type="NCBI Taxonomy" id="2500179"/>
    <lineage>
        <taxon>Bacteria</taxon>
        <taxon>Pseudomonadati</taxon>
        <taxon>Pseudomonadota</taxon>
        <taxon>Alphaproteobacteria</taxon>
        <taxon>Rhodospirillales</taxon>
        <taxon>Rhodospirillaceae</taxon>
        <taxon>Hwanghaeella</taxon>
    </lineage>
</organism>
<dbReference type="Gene3D" id="3.40.50.1820">
    <property type="entry name" value="alpha/beta hydrolase"/>
    <property type="match status" value="1"/>
</dbReference>
<dbReference type="RefSeq" id="WP_127763319.1">
    <property type="nucleotide sequence ID" value="NZ_SADE01000001.1"/>
</dbReference>
<evidence type="ECO:0000259" key="1">
    <source>
        <dbReference type="Pfam" id="PF01738"/>
    </source>
</evidence>
<comment type="caution">
    <text evidence="2">The sequence shown here is derived from an EMBL/GenBank/DDBJ whole genome shotgun (WGS) entry which is preliminary data.</text>
</comment>